<evidence type="ECO:0000256" key="12">
    <source>
        <dbReference type="ARBA" id="ARBA00023136"/>
    </source>
</evidence>
<evidence type="ECO:0000256" key="14">
    <source>
        <dbReference type="SAM" id="Phobius"/>
    </source>
</evidence>
<keyword evidence="16" id="KW-1185">Reference proteome</keyword>
<dbReference type="Proteomes" id="UP001152799">
    <property type="component" value="Chromosome 5"/>
</dbReference>
<keyword evidence="8" id="KW-0492">Microsome</keyword>
<evidence type="ECO:0000256" key="3">
    <source>
        <dbReference type="ARBA" id="ARBA00004406"/>
    </source>
</evidence>
<dbReference type="GO" id="GO:0020037">
    <property type="term" value="F:heme binding"/>
    <property type="evidence" value="ECO:0007669"/>
    <property type="project" value="InterPro"/>
</dbReference>
<dbReference type="GO" id="GO:0005789">
    <property type="term" value="C:endoplasmic reticulum membrane"/>
    <property type="evidence" value="ECO:0007669"/>
    <property type="project" value="UniProtKB-SubCell"/>
</dbReference>
<evidence type="ECO:0000256" key="9">
    <source>
        <dbReference type="ARBA" id="ARBA00023002"/>
    </source>
</evidence>
<evidence type="ECO:0008006" key="17">
    <source>
        <dbReference type="Google" id="ProtNLM"/>
    </source>
</evidence>
<keyword evidence="6 13" id="KW-0479">Metal-binding</keyword>
<accession>A0A9N9MUZ6</accession>
<keyword evidence="14" id="KW-0812">Transmembrane</keyword>
<dbReference type="GO" id="GO:0016705">
    <property type="term" value="F:oxidoreductase activity, acting on paired donors, with incorporation or reduction of molecular oxygen"/>
    <property type="evidence" value="ECO:0007669"/>
    <property type="project" value="InterPro"/>
</dbReference>
<proteinExistence type="inferred from homology"/>
<evidence type="ECO:0000256" key="6">
    <source>
        <dbReference type="ARBA" id="ARBA00022723"/>
    </source>
</evidence>
<sequence>MIWWPVYFLALCVATFLFLKYKHNYWRRRGVRQFEPEFFFGNVREAVQGKAKIIEICRKYYYDLKKKNELYGGIYLFYSPVLLPVNPELIKQILTKDFEHFTSHGLFHHENDYMHNHLFNVEGEIWKNLRSKLTPTFTSGKMKGMYEILYSLADRLEKKTGNYAKTGKPVEIKEHAACFGTDVVATCFFGLDSDCLNVPESEFRKYGKLIFAPRPVRFVMEMLINWNLLGALGHTFAPKKITKFFTQVITETVAYRKKNNVSRKDYMDLLIQLQNENQLNEKELIANTMVMYAAGFETSSTTTTFLMYELAKNQDIQDKVREEILGICKKNQSGEVTYDDLADMKYSEMCIYETLRRYSPATEVPRCCTKTYTVPGTDTVIEKDTFVIIPAWLIHMDPEFYPNPEKFNPENFAAEHKHSRHDFVFMPFGGGPRLCFRFALMQIKVNLIKQLRKYRFTLNSKTPKNCTFESLSLTLTAKENLYLDVTPV</sequence>
<keyword evidence="9" id="KW-0560">Oxidoreductase</keyword>
<dbReference type="Gene3D" id="1.10.630.10">
    <property type="entry name" value="Cytochrome P450"/>
    <property type="match status" value="1"/>
</dbReference>
<dbReference type="InterPro" id="IPR050476">
    <property type="entry name" value="Insect_CytP450_Detox"/>
</dbReference>
<evidence type="ECO:0000256" key="1">
    <source>
        <dbReference type="ARBA" id="ARBA00001971"/>
    </source>
</evidence>
<dbReference type="PRINTS" id="PR00385">
    <property type="entry name" value="P450"/>
</dbReference>
<evidence type="ECO:0000256" key="10">
    <source>
        <dbReference type="ARBA" id="ARBA00023004"/>
    </source>
</evidence>
<evidence type="ECO:0000313" key="16">
    <source>
        <dbReference type="Proteomes" id="UP001152799"/>
    </source>
</evidence>
<dbReference type="InterPro" id="IPR036396">
    <property type="entry name" value="Cyt_P450_sf"/>
</dbReference>
<keyword evidence="10 13" id="KW-0408">Iron</keyword>
<comment type="similarity">
    <text evidence="4">Belongs to the cytochrome P450 family.</text>
</comment>
<dbReference type="InterPro" id="IPR002401">
    <property type="entry name" value="Cyt_P450_E_grp-I"/>
</dbReference>
<keyword evidence="11" id="KW-0503">Monooxygenase</keyword>
<protein>
    <recommendedName>
        <fullName evidence="17">Cytochrome P450</fullName>
    </recommendedName>
</protein>
<feature type="binding site" description="axial binding residue" evidence="13">
    <location>
        <position position="435"/>
    </location>
    <ligand>
        <name>heme</name>
        <dbReference type="ChEBI" id="CHEBI:30413"/>
    </ligand>
    <ligandPart>
        <name>Fe</name>
        <dbReference type="ChEBI" id="CHEBI:18248"/>
    </ligandPart>
</feature>
<dbReference type="EMBL" id="OU892281">
    <property type="protein sequence ID" value="CAG9769206.1"/>
    <property type="molecule type" value="Genomic_DNA"/>
</dbReference>
<comment type="cofactor">
    <cofactor evidence="1 13">
        <name>heme</name>
        <dbReference type="ChEBI" id="CHEBI:30413"/>
    </cofactor>
</comment>
<organism evidence="15 16">
    <name type="scientific">Ceutorhynchus assimilis</name>
    <name type="common">cabbage seed weevil</name>
    <dbReference type="NCBI Taxonomy" id="467358"/>
    <lineage>
        <taxon>Eukaryota</taxon>
        <taxon>Metazoa</taxon>
        <taxon>Ecdysozoa</taxon>
        <taxon>Arthropoda</taxon>
        <taxon>Hexapoda</taxon>
        <taxon>Insecta</taxon>
        <taxon>Pterygota</taxon>
        <taxon>Neoptera</taxon>
        <taxon>Endopterygota</taxon>
        <taxon>Coleoptera</taxon>
        <taxon>Polyphaga</taxon>
        <taxon>Cucujiformia</taxon>
        <taxon>Curculionidae</taxon>
        <taxon>Ceutorhynchinae</taxon>
        <taxon>Ceutorhynchus</taxon>
    </lineage>
</organism>
<evidence type="ECO:0000256" key="5">
    <source>
        <dbReference type="ARBA" id="ARBA00022617"/>
    </source>
</evidence>
<evidence type="ECO:0000256" key="8">
    <source>
        <dbReference type="ARBA" id="ARBA00022848"/>
    </source>
</evidence>
<keyword evidence="12 14" id="KW-0472">Membrane</keyword>
<keyword evidence="5 13" id="KW-0349">Heme</keyword>
<evidence type="ECO:0000256" key="7">
    <source>
        <dbReference type="ARBA" id="ARBA00022824"/>
    </source>
</evidence>
<keyword evidence="14" id="KW-1133">Transmembrane helix</keyword>
<dbReference type="SUPFAM" id="SSF48264">
    <property type="entry name" value="Cytochrome P450"/>
    <property type="match status" value="1"/>
</dbReference>
<dbReference type="GO" id="GO:0004497">
    <property type="term" value="F:monooxygenase activity"/>
    <property type="evidence" value="ECO:0007669"/>
    <property type="project" value="UniProtKB-KW"/>
</dbReference>
<dbReference type="Pfam" id="PF00067">
    <property type="entry name" value="p450"/>
    <property type="match status" value="1"/>
</dbReference>
<feature type="transmembrane region" description="Helical" evidence="14">
    <location>
        <begin position="6"/>
        <end position="22"/>
    </location>
</feature>
<dbReference type="InterPro" id="IPR001128">
    <property type="entry name" value="Cyt_P450"/>
</dbReference>
<evidence type="ECO:0000256" key="2">
    <source>
        <dbReference type="ARBA" id="ARBA00004174"/>
    </source>
</evidence>
<evidence type="ECO:0000256" key="4">
    <source>
        <dbReference type="ARBA" id="ARBA00010617"/>
    </source>
</evidence>
<dbReference type="FunFam" id="1.10.630.10:FF:000042">
    <property type="entry name" value="Cytochrome P450"/>
    <property type="match status" value="1"/>
</dbReference>
<dbReference type="GO" id="GO:0005506">
    <property type="term" value="F:iron ion binding"/>
    <property type="evidence" value="ECO:0007669"/>
    <property type="project" value="InterPro"/>
</dbReference>
<evidence type="ECO:0000313" key="15">
    <source>
        <dbReference type="EMBL" id="CAG9769206.1"/>
    </source>
</evidence>
<evidence type="ECO:0000256" key="11">
    <source>
        <dbReference type="ARBA" id="ARBA00023033"/>
    </source>
</evidence>
<gene>
    <name evidence="15" type="ORF">CEUTPL_LOCUS9721</name>
</gene>
<dbReference type="OrthoDB" id="2789670at2759"/>
<dbReference type="CDD" id="cd11056">
    <property type="entry name" value="CYP6-like"/>
    <property type="match status" value="1"/>
</dbReference>
<dbReference type="PANTHER" id="PTHR24292">
    <property type="entry name" value="CYTOCHROME P450"/>
    <property type="match status" value="1"/>
</dbReference>
<keyword evidence="7" id="KW-0256">Endoplasmic reticulum</keyword>
<comment type="subcellular location">
    <subcellularLocation>
        <location evidence="3">Endoplasmic reticulum membrane</location>
        <topology evidence="3">Peripheral membrane protein</topology>
    </subcellularLocation>
    <subcellularLocation>
        <location evidence="2">Microsome membrane</location>
        <topology evidence="2">Peripheral membrane protein</topology>
    </subcellularLocation>
</comment>
<dbReference type="AlphaFoldDB" id="A0A9N9MUZ6"/>
<dbReference type="PANTHER" id="PTHR24292:SF100">
    <property type="entry name" value="CYTOCHROME P450 6A16, ISOFORM B-RELATED"/>
    <property type="match status" value="1"/>
</dbReference>
<reference evidence="15" key="1">
    <citation type="submission" date="2022-01" db="EMBL/GenBank/DDBJ databases">
        <authorList>
            <person name="King R."/>
        </authorList>
    </citation>
    <scope>NUCLEOTIDE SEQUENCE</scope>
</reference>
<evidence type="ECO:0000256" key="13">
    <source>
        <dbReference type="PIRSR" id="PIRSR602401-1"/>
    </source>
</evidence>
<name>A0A9N9MUZ6_9CUCU</name>
<dbReference type="PRINTS" id="PR00463">
    <property type="entry name" value="EP450I"/>
</dbReference>